<evidence type="ECO:0000313" key="4">
    <source>
        <dbReference type="Proteomes" id="UP000677228"/>
    </source>
</evidence>
<name>A0A8S2FMW7_9BILA</name>
<feature type="coiled-coil region" evidence="1">
    <location>
        <begin position="52"/>
        <end position="79"/>
    </location>
</feature>
<accession>A0A8S2FMW7</accession>
<comment type="caution">
    <text evidence="2">The sequence shown here is derived from an EMBL/GenBank/DDBJ whole genome shotgun (WGS) entry which is preliminary data.</text>
</comment>
<dbReference type="Proteomes" id="UP000677228">
    <property type="component" value="Unassembled WGS sequence"/>
</dbReference>
<sequence length="86" mass="10396">LAEYESKSKQEKLAKIIDKFTASIKTFKKMIDSIQNKDSSLHYKEFYEFEKIFNLRTYERQLQEELNNLQKKNSEKFKLIDVIINI</sequence>
<evidence type="ECO:0000313" key="3">
    <source>
        <dbReference type="EMBL" id="CAF4304350.1"/>
    </source>
</evidence>
<dbReference type="AlphaFoldDB" id="A0A8S2FMW7"/>
<dbReference type="EMBL" id="CAJOBA010057938">
    <property type="protein sequence ID" value="CAF4304350.1"/>
    <property type="molecule type" value="Genomic_DNA"/>
</dbReference>
<organism evidence="2 4">
    <name type="scientific">Didymodactylos carnosus</name>
    <dbReference type="NCBI Taxonomy" id="1234261"/>
    <lineage>
        <taxon>Eukaryota</taxon>
        <taxon>Metazoa</taxon>
        <taxon>Spiralia</taxon>
        <taxon>Gnathifera</taxon>
        <taxon>Rotifera</taxon>
        <taxon>Eurotatoria</taxon>
        <taxon>Bdelloidea</taxon>
        <taxon>Philodinida</taxon>
        <taxon>Philodinidae</taxon>
        <taxon>Didymodactylos</taxon>
    </lineage>
</organism>
<keyword evidence="1" id="KW-0175">Coiled coil</keyword>
<dbReference type="EMBL" id="CAJNOK010035830">
    <property type="protein sequence ID" value="CAF1516984.1"/>
    <property type="molecule type" value="Genomic_DNA"/>
</dbReference>
<dbReference type="Proteomes" id="UP000682733">
    <property type="component" value="Unassembled WGS sequence"/>
</dbReference>
<gene>
    <name evidence="2" type="ORF">OVA965_LOCUS37627</name>
    <name evidence="3" type="ORF">TMI583_LOCUS38724</name>
</gene>
<proteinExistence type="predicted"/>
<evidence type="ECO:0000313" key="2">
    <source>
        <dbReference type="EMBL" id="CAF1516984.1"/>
    </source>
</evidence>
<feature type="non-terminal residue" evidence="2">
    <location>
        <position position="1"/>
    </location>
</feature>
<reference evidence="2" key="1">
    <citation type="submission" date="2021-02" db="EMBL/GenBank/DDBJ databases">
        <authorList>
            <person name="Nowell W R."/>
        </authorList>
    </citation>
    <scope>NUCLEOTIDE SEQUENCE</scope>
</reference>
<protein>
    <submittedName>
        <fullName evidence="2">Uncharacterized protein</fullName>
    </submittedName>
</protein>
<evidence type="ECO:0000256" key="1">
    <source>
        <dbReference type="SAM" id="Coils"/>
    </source>
</evidence>